<organism evidence="1">
    <name type="scientific">freshwater metagenome</name>
    <dbReference type="NCBI Taxonomy" id="449393"/>
    <lineage>
        <taxon>unclassified sequences</taxon>
        <taxon>metagenomes</taxon>
        <taxon>ecological metagenomes</taxon>
    </lineage>
</organism>
<dbReference type="AlphaFoldDB" id="A0A6J6F7I4"/>
<accession>A0A6J6F7I4</accession>
<dbReference type="EMBL" id="CAEZSR010000165">
    <property type="protein sequence ID" value="CAB4582844.1"/>
    <property type="molecule type" value="Genomic_DNA"/>
</dbReference>
<reference evidence="1" key="1">
    <citation type="submission" date="2020-05" db="EMBL/GenBank/DDBJ databases">
        <authorList>
            <person name="Chiriac C."/>
            <person name="Salcher M."/>
            <person name="Ghai R."/>
            <person name="Kavagutti S V."/>
        </authorList>
    </citation>
    <scope>NUCLEOTIDE SEQUENCE</scope>
</reference>
<protein>
    <submittedName>
        <fullName evidence="1">Unannotated protein</fullName>
    </submittedName>
</protein>
<sequence>MTRKRRTREETRALLHDAALRVVLARSNGDRSASTNPLAGIRITDALEEVNRYLREHDPNATEMTTGAVYNIWPSQEDFQAAMLDFVMVSSGLPQIERVRAALAEGLAEGLDWRELVARCFGVDFDVSFEEPSMFLMIGVSALASPQRVAESNEEGNRAYMAETGRILRRIIRHGGRRMAPGRSMEDLVWAIEAIEVGYLIRRRTNPEVTARTARGRTVVQDAIIGLVEQFTVEAR</sequence>
<name>A0A6J6F7I4_9ZZZZ</name>
<evidence type="ECO:0000313" key="1">
    <source>
        <dbReference type="EMBL" id="CAB4582844.1"/>
    </source>
</evidence>
<dbReference type="Gene3D" id="1.10.357.10">
    <property type="entry name" value="Tetracycline Repressor, domain 2"/>
    <property type="match status" value="1"/>
</dbReference>
<gene>
    <name evidence="1" type="ORF">UFOPK1493_03201</name>
</gene>
<proteinExistence type="predicted"/>